<protein>
    <submittedName>
        <fullName evidence="2">Uncharacterized protein</fullName>
    </submittedName>
</protein>
<keyword evidence="3" id="KW-1185">Reference proteome</keyword>
<gene>
    <name evidence="2" type="ORF">MAR_021113</name>
</gene>
<feature type="compositionally biased region" description="Basic residues" evidence="1">
    <location>
        <begin position="112"/>
        <end position="121"/>
    </location>
</feature>
<accession>A0ABY7E985</accession>
<reference evidence="2" key="1">
    <citation type="submission" date="2022-11" db="EMBL/GenBank/DDBJ databases">
        <title>Centuries of genome instability and evolution in soft-shell clam transmissible cancer (bioRxiv).</title>
        <authorList>
            <person name="Hart S.F.M."/>
            <person name="Yonemitsu M.A."/>
            <person name="Giersch R.M."/>
            <person name="Beal B.F."/>
            <person name="Arriagada G."/>
            <person name="Davis B.W."/>
            <person name="Ostrander E.A."/>
            <person name="Goff S.P."/>
            <person name="Metzger M.J."/>
        </authorList>
    </citation>
    <scope>NUCLEOTIDE SEQUENCE</scope>
    <source>
        <strain evidence="2">MELC-2E11</strain>
        <tissue evidence="2">Siphon/mantle</tissue>
    </source>
</reference>
<evidence type="ECO:0000256" key="1">
    <source>
        <dbReference type="SAM" id="MobiDB-lite"/>
    </source>
</evidence>
<name>A0ABY7E985_MYAAR</name>
<sequence>MLNIAMTTGNTRDCERPSKGNPKVAGVNASNHPPKDTHSEGSVVSKTDICLESDRTSKVTMRAQPLPPVGAKGHGRGLSANYEDGMDDMPVVIQKKSLPPIEGTGGEDAERRKRKKKKKKNKGNDDMELSNRSDKSD</sequence>
<feature type="region of interest" description="Disordered" evidence="1">
    <location>
        <begin position="1"/>
        <end position="137"/>
    </location>
</feature>
<organism evidence="2 3">
    <name type="scientific">Mya arenaria</name>
    <name type="common">Soft-shell clam</name>
    <dbReference type="NCBI Taxonomy" id="6604"/>
    <lineage>
        <taxon>Eukaryota</taxon>
        <taxon>Metazoa</taxon>
        <taxon>Spiralia</taxon>
        <taxon>Lophotrochozoa</taxon>
        <taxon>Mollusca</taxon>
        <taxon>Bivalvia</taxon>
        <taxon>Autobranchia</taxon>
        <taxon>Heteroconchia</taxon>
        <taxon>Euheterodonta</taxon>
        <taxon>Imparidentia</taxon>
        <taxon>Neoheterodontei</taxon>
        <taxon>Myida</taxon>
        <taxon>Myoidea</taxon>
        <taxon>Myidae</taxon>
        <taxon>Mya</taxon>
    </lineage>
</organism>
<evidence type="ECO:0000313" key="3">
    <source>
        <dbReference type="Proteomes" id="UP001164746"/>
    </source>
</evidence>
<dbReference type="EMBL" id="CP111016">
    <property type="protein sequence ID" value="WAR05744.1"/>
    <property type="molecule type" value="Genomic_DNA"/>
</dbReference>
<dbReference type="Proteomes" id="UP001164746">
    <property type="component" value="Chromosome 5"/>
</dbReference>
<proteinExistence type="predicted"/>
<feature type="compositionally biased region" description="Polar residues" evidence="1">
    <location>
        <begin position="1"/>
        <end position="11"/>
    </location>
</feature>
<evidence type="ECO:0000313" key="2">
    <source>
        <dbReference type="EMBL" id="WAR05744.1"/>
    </source>
</evidence>
<feature type="compositionally biased region" description="Basic and acidic residues" evidence="1">
    <location>
        <begin position="122"/>
        <end position="137"/>
    </location>
</feature>